<dbReference type="AlphaFoldDB" id="A0AAV7X0W8"/>
<evidence type="ECO:0000313" key="3">
    <source>
        <dbReference type="Proteomes" id="UP001066276"/>
    </source>
</evidence>
<dbReference type="EMBL" id="JANPWB010000001">
    <property type="protein sequence ID" value="KAJ1219119.1"/>
    <property type="molecule type" value="Genomic_DNA"/>
</dbReference>
<keyword evidence="3" id="KW-1185">Reference proteome</keyword>
<protein>
    <submittedName>
        <fullName evidence="2">Uncharacterized protein</fullName>
    </submittedName>
</protein>
<evidence type="ECO:0000256" key="1">
    <source>
        <dbReference type="SAM" id="MobiDB-lite"/>
    </source>
</evidence>
<dbReference type="Proteomes" id="UP001066276">
    <property type="component" value="Chromosome 1_1"/>
</dbReference>
<proteinExistence type="predicted"/>
<evidence type="ECO:0000313" key="2">
    <source>
        <dbReference type="EMBL" id="KAJ1219119.1"/>
    </source>
</evidence>
<organism evidence="2 3">
    <name type="scientific">Pleurodeles waltl</name>
    <name type="common">Iberian ribbed newt</name>
    <dbReference type="NCBI Taxonomy" id="8319"/>
    <lineage>
        <taxon>Eukaryota</taxon>
        <taxon>Metazoa</taxon>
        <taxon>Chordata</taxon>
        <taxon>Craniata</taxon>
        <taxon>Vertebrata</taxon>
        <taxon>Euteleostomi</taxon>
        <taxon>Amphibia</taxon>
        <taxon>Batrachia</taxon>
        <taxon>Caudata</taxon>
        <taxon>Salamandroidea</taxon>
        <taxon>Salamandridae</taxon>
        <taxon>Pleurodelinae</taxon>
        <taxon>Pleurodeles</taxon>
    </lineage>
</organism>
<reference evidence="2" key="1">
    <citation type="journal article" date="2022" name="bioRxiv">
        <title>Sequencing and chromosome-scale assembly of the giantPleurodeles waltlgenome.</title>
        <authorList>
            <person name="Brown T."/>
            <person name="Elewa A."/>
            <person name="Iarovenko S."/>
            <person name="Subramanian E."/>
            <person name="Araus A.J."/>
            <person name="Petzold A."/>
            <person name="Susuki M."/>
            <person name="Suzuki K.-i.T."/>
            <person name="Hayashi T."/>
            <person name="Toyoda A."/>
            <person name="Oliveira C."/>
            <person name="Osipova E."/>
            <person name="Leigh N.D."/>
            <person name="Simon A."/>
            <person name="Yun M.H."/>
        </authorList>
    </citation>
    <scope>NUCLEOTIDE SEQUENCE</scope>
    <source>
        <strain evidence="2">20211129_DDA</strain>
        <tissue evidence="2">Liver</tissue>
    </source>
</reference>
<accession>A0AAV7X0W8</accession>
<name>A0AAV7X0W8_PLEWA</name>
<sequence length="94" mass="10502">MARSHLNQRRASAAKSENRKRNSSNKKHWNKSSLCGLLEVVSLVTKIRCYGLPQKHTEAKDCVFIRQVQGNLLESTFSYGIDISEGIVLVVGIS</sequence>
<feature type="region of interest" description="Disordered" evidence="1">
    <location>
        <begin position="1"/>
        <end position="29"/>
    </location>
</feature>
<gene>
    <name evidence="2" type="ORF">NDU88_006690</name>
</gene>
<comment type="caution">
    <text evidence="2">The sequence shown here is derived from an EMBL/GenBank/DDBJ whole genome shotgun (WGS) entry which is preliminary data.</text>
</comment>